<dbReference type="AlphaFoldDB" id="A0A8D5FJD5"/>
<reference evidence="1" key="1">
    <citation type="submission" date="2020-09" db="EMBL/GenBank/DDBJ databases">
        <title>Desulfogranum mesoprofundum gen. nov., sp. nov., a novel mesophilic, sulfate-reducing chemolithoautotroph isolated from a deep-sea hydrothermal vent chimney in the Suiyo Seamount.</title>
        <authorList>
            <person name="Hashimoto Y."/>
            <person name="Nakagawa S."/>
        </authorList>
    </citation>
    <scope>NUCLEOTIDE SEQUENCE</scope>
    <source>
        <strain evidence="1">KT2</strain>
    </source>
</reference>
<organism evidence="1 2">
    <name type="scientific">Desulfomarina profundi</name>
    <dbReference type="NCBI Taxonomy" id="2772557"/>
    <lineage>
        <taxon>Bacteria</taxon>
        <taxon>Pseudomonadati</taxon>
        <taxon>Thermodesulfobacteriota</taxon>
        <taxon>Desulfobulbia</taxon>
        <taxon>Desulfobulbales</taxon>
        <taxon>Desulfobulbaceae</taxon>
        <taxon>Desulfomarina</taxon>
    </lineage>
</organism>
<sequence>MNKTVIFCILWICFLLSACSPPLQKYSRSLRITEKPENRLYTLSIEQWGSVKFSGLLALQFNGSSLSYAMLDATGIKLIEGEVDFQGKYTIKSAMTGLKGSSLPGYLSTSLARTFLMIPLDNPCSRDGLMLFCISLSEGGYNKIMKIEPFTLWEVQRSNGVIVYLQPWFGMRMTFQPGE</sequence>
<evidence type="ECO:0000313" key="2">
    <source>
        <dbReference type="Proteomes" id="UP000826725"/>
    </source>
</evidence>
<evidence type="ECO:0000313" key="1">
    <source>
        <dbReference type="EMBL" id="BCL61666.1"/>
    </source>
</evidence>
<dbReference type="EMBL" id="AP024086">
    <property type="protein sequence ID" value="BCL61666.1"/>
    <property type="molecule type" value="Genomic_DNA"/>
</dbReference>
<dbReference type="RefSeq" id="WP_228854091.1">
    <property type="nucleotide sequence ID" value="NZ_AP024086.1"/>
</dbReference>
<gene>
    <name evidence="1" type="ORF">DGMP_23590</name>
</gene>
<dbReference type="KEGG" id="dbk:DGMP_23590"/>
<name>A0A8D5FJD5_9BACT</name>
<keyword evidence="2" id="KW-1185">Reference proteome</keyword>
<protein>
    <submittedName>
        <fullName evidence="1">Uncharacterized protein</fullName>
    </submittedName>
</protein>
<accession>A0A8D5FJD5</accession>
<dbReference type="PROSITE" id="PS51257">
    <property type="entry name" value="PROKAR_LIPOPROTEIN"/>
    <property type="match status" value="1"/>
</dbReference>
<proteinExistence type="predicted"/>
<dbReference type="Proteomes" id="UP000826725">
    <property type="component" value="Chromosome"/>
</dbReference>